<dbReference type="RefSeq" id="WP_082038691.1">
    <property type="nucleotide sequence ID" value="NZ_BBLC01000013.1"/>
</dbReference>
<name>A0A7Y3ZCJ9_9VIBR</name>
<evidence type="ECO:0000313" key="2">
    <source>
        <dbReference type="Proteomes" id="UP000572072"/>
    </source>
</evidence>
<sequence length="106" mass="12278">MEKLFQNLATFSCDDLSGILDQRDSKAFDDAWCQLNRLVPEPEVSLDTKDVFIQLSRITKGHEICSYISNDLELIYKCETYKVETAFLNYLKDCYLLGTVPSEWHS</sequence>
<gene>
    <name evidence="1" type="ORF">F0262_20625</name>
</gene>
<dbReference type="EMBL" id="VTYN01000030">
    <property type="protein sequence ID" value="NOH50452.1"/>
    <property type="molecule type" value="Genomic_DNA"/>
</dbReference>
<evidence type="ECO:0000313" key="1">
    <source>
        <dbReference type="EMBL" id="NOH50452.1"/>
    </source>
</evidence>
<reference evidence="1 2" key="1">
    <citation type="submission" date="2019-08" db="EMBL/GenBank/DDBJ databases">
        <title>Draft genome sequencing and comparative genomics of hatchery-associated Vibrios.</title>
        <authorList>
            <person name="Kehlet-Delgado H."/>
            <person name="Mueller R.S."/>
        </authorList>
    </citation>
    <scope>NUCLEOTIDE SEQUENCE [LARGE SCALE GENOMIC DNA]</scope>
    <source>
        <strain evidence="1 2">00-78-3</strain>
    </source>
</reference>
<accession>A0A7Y3ZCJ9</accession>
<proteinExistence type="predicted"/>
<organism evidence="1 2">
    <name type="scientific">Vibrio rotiferianus</name>
    <dbReference type="NCBI Taxonomy" id="190895"/>
    <lineage>
        <taxon>Bacteria</taxon>
        <taxon>Pseudomonadati</taxon>
        <taxon>Pseudomonadota</taxon>
        <taxon>Gammaproteobacteria</taxon>
        <taxon>Vibrionales</taxon>
        <taxon>Vibrionaceae</taxon>
        <taxon>Vibrio</taxon>
    </lineage>
</organism>
<comment type="caution">
    <text evidence="1">The sequence shown here is derived from an EMBL/GenBank/DDBJ whole genome shotgun (WGS) entry which is preliminary data.</text>
</comment>
<dbReference type="AlphaFoldDB" id="A0A7Y3ZCJ9"/>
<protein>
    <submittedName>
        <fullName evidence="1">Uncharacterized protein</fullName>
    </submittedName>
</protein>
<dbReference type="Proteomes" id="UP000572072">
    <property type="component" value="Unassembled WGS sequence"/>
</dbReference>